<dbReference type="InterPro" id="IPR003423">
    <property type="entry name" value="OMP_efflux"/>
</dbReference>
<evidence type="ECO:0000256" key="4">
    <source>
        <dbReference type="ARBA" id="ARBA00022692"/>
    </source>
</evidence>
<protein>
    <recommendedName>
        <fullName evidence="7">Protein CyaE</fullName>
    </recommendedName>
</protein>
<comment type="subcellular location">
    <subcellularLocation>
        <location evidence="7">Cell outer membrane</location>
        <topology evidence="7">Peripheral membrane protein</topology>
    </subcellularLocation>
</comment>
<evidence type="ECO:0000256" key="7">
    <source>
        <dbReference type="PIRNR" id="PIRNR001892"/>
    </source>
</evidence>
<keyword evidence="7" id="KW-0204">Cytolysis</keyword>
<organism evidence="8">
    <name type="scientific">Candidatus Nitrotoga fabula</name>
    <dbReference type="NCBI Taxonomy" id="2182327"/>
    <lineage>
        <taxon>Bacteria</taxon>
        <taxon>Pseudomonadati</taxon>
        <taxon>Pseudomonadota</taxon>
        <taxon>Betaproteobacteria</taxon>
        <taxon>Nitrosomonadales</taxon>
        <taxon>Gallionellaceae</taxon>
        <taxon>Candidatus Nitrotoga</taxon>
    </lineage>
</organism>
<name>A0A2X0SJT0_9PROT</name>
<reference evidence="8" key="1">
    <citation type="submission" date="2018-05" db="EMBL/GenBank/DDBJ databases">
        <authorList>
            <person name="Lanie J.A."/>
            <person name="Ng W.-L."/>
            <person name="Kazmierczak K.M."/>
            <person name="Andrzejewski T.M."/>
            <person name="Davidsen T.M."/>
            <person name="Wayne K.J."/>
            <person name="Tettelin H."/>
            <person name="Glass J.I."/>
            <person name="Rusch D."/>
            <person name="Podicherti R."/>
            <person name="Tsui H.-C.T."/>
            <person name="Winkler M.E."/>
        </authorList>
    </citation>
    <scope>NUCLEOTIDE SEQUENCE</scope>
    <source>
        <strain evidence="8">KNB</strain>
    </source>
</reference>
<dbReference type="GO" id="GO:1990281">
    <property type="term" value="C:efflux pump complex"/>
    <property type="evidence" value="ECO:0007669"/>
    <property type="project" value="TreeGrafter"/>
</dbReference>
<comment type="function">
    <text evidence="7">CyaE is necessary for transport of calmodulin-sensitive adenylate cyclase-hemolysin (cyclolysin).</text>
</comment>
<dbReference type="AlphaFoldDB" id="A0A2X0SJT0"/>
<keyword evidence="4" id="KW-0812">Transmembrane</keyword>
<evidence type="ECO:0000256" key="2">
    <source>
        <dbReference type="ARBA" id="ARBA00022448"/>
    </source>
</evidence>
<comment type="similarity">
    <text evidence="1 7">Belongs to the outer membrane factor (OMF) (TC 1.B.17) family.</text>
</comment>
<dbReference type="GO" id="GO:0015288">
    <property type="term" value="F:porin activity"/>
    <property type="evidence" value="ECO:0007669"/>
    <property type="project" value="TreeGrafter"/>
</dbReference>
<dbReference type="Gene3D" id="1.20.1600.10">
    <property type="entry name" value="Outer membrane efflux proteins (OEP)"/>
    <property type="match status" value="1"/>
</dbReference>
<dbReference type="InterPro" id="IPR028351">
    <property type="entry name" value="CyaE"/>
</dbReference>
<dbReference type="GO" id="GO:0015562">
    <property type="term" value="F:efflux transmembrane transporter activity"/>
    <property type="evidence" value="ECO:0007669"/>
    <property type="project" value="InterPro"/>
</dbReference>
<dbReference type="InterPro" id="IPR051906">
    <property type="entry name" value="TolC-like"/>
</dbReference>
<keyword evidence="5 7" id="KW-0472">Membrane</keyword>
<keyword evidence="7" id="KW-0354">Hemolysis</keyword>
<accession>A0A2X0SJT0</accession>
<dbReference type="Pfam" id="PF02321">
    <property type="entry name" value="OEP"/>
    <property type="match status" value="2"/>
</dbReference>
<keyword evidence="2 7" id="KW-0813">Transport</keyword>
<evidence type="ECO:0000256" key="5">
    <source>
        <dbReference type="ARBA" id="ARBA00023136"/>
    </source>
</evidence>
<evidence type="ECO:0000256" key="1">
    <source>
        <dbReference type="ARBA" id="ARBA00007613"/>
    </source>
</evidence>
<proteinExistence type="inferred from homology"/>
<dbReference type="GO" id="GO:0009279">
    <property type="term" value="C:cell outer membrane"/>
    <property type="evidence" value="ECO:0007669"/>
    <property type="project" value="UniProtKB-SubCell"/>
</dbReference>
<evidence type="ECO:0000256" key="3">
    <source>
        <dbReference type="ARBA" id="ARBA00022452"/>
    </source>
</evidence>
<evidence type="ECO:0000256" key="6">
    <source>
        <dbReference type="ARBA" id="ARBA00023237"/>
    </source>
</evidence>
<dbReference type="PANTHER" id="PTHR30026">
    <property type="entry name" value="OUTER MEMBRANE PROTEIN TOLC"/>
    <property type="match status" value="1"/>
</dbReference>
<sequence>MLFLFLNGSKDGRKTAIAILACILAGWSFPIMPEPIDPFSTRGLTASSVSDSVHRPLAMTPCGNVPVSGIRLTLADVVERALCNNPQTREAWANARVQAAQVGVSQSAYLPTISVGASQNRSRIEGGGSRAPGATNLSQHSLNASLNYLLYDFGGRAAALDNARQVLTALNLTQDATIQSVFLAAVQAYYQFFSTRAAVESLQQAEKSALESVHAATSRNKVGTGTLADRLQAETAHSQATLLRIQAEGEARNARGVLANVMGEDANRDFAIASPTLHMAGVQFERDIAGLIEEARNLRPDLAAAKAQVNAAKASVEVAKAAGMPTISLTSNVSESNFGIFAPASNASVGVSVNFPLFTGFNNTYRIRAAETQVEARLAQSEKLSQQIALDVWKAYQGVVTGTQAVKSSLTLLSGATQSERVARGRYQAGVGNILDLLLAQASLANARMQNIQAIYNWHIAKAVLAQSMGMLDFPALAPSKTNR</sequence>
<dbReference type="PIRSF" id="PIRSF001892">
    <property type="entry name" value="CyaE"/>
    <property type="match status" value="1"/>
</dbReference>
<keyword evidence="3" id="KW-1134">Transmembrane beta strand</keyword>
<keyword evidence="6 7" id="KW-0998">Cell outer membrane</keyword>
<evidence type="ECO:0000313" key="8">
    <source>
        <dbReference type="EMBL" id="SPS05175.1"/>
    </source>
</evidence>
<dbReference type="GO" id="GO:0031640">
    <property type="term" value="P:killing of cells of another organism"/>
    <property type="evidence" value="ECO:0007669"/>
    <property type="project" value="UniProtKB-KW"/>
</dbReference>
<gene>
    <name evidence="8" type="ORF">NITFAB_0764</name>
</gene>
<dbReference type="EMBL" id="LS423452">
    <property type="protein sequence ID" value="SPS05175.1"/>
    <property type="molecule type" value="Genomic_DNA"/>
</dbReference>
<dbReference type="SUPFAM" id="SSF56954">
    <property type="entry name" value="Outer membrane efflux proteins (OEP)"/>
    <property type="match status" value="1"/>
</dbReference>
<dbReference type="PANTHER" id="PTHR30026:SF21">
    <property type="entry name" value="SLR1270 PROTEIN"/>
    <property type="match status" value="1"/>
</dbReference>